<name>A0A0S7EPZ4_9TELE</name>
<gene>
    <name evidence="2" type="primary">PPUP9740</name>
</gene>
<feature type="region of interest" description="Disordered" evidence="1">
    <location>
        <begin position="118"/>
        <end position="145"/>
    </location>
</feature>
<feature type="non-terminal residue" evidence="2">
    <location>
        <position position="1"/>
    </location>
</feature>
<feature type="compositionally biased region" description="Basic and acidic residues" evidence="1">
    <location>
        <begin position="122"/>
        <end position="131"/>
    </location>
</feature>
<dbReference type="AlphaFoldDB" id="A0A0S7EPZ4"/>
<proteinExistence type="predicted"/>
<evidence type="ECO:0000313" key="2">
    <source>
        <dbReference type="EMBL" id="JAO04910.1"/>
    </source>
</evidence>
<reference evidence="2" key="1">
    <citation type="submission" date="2014-12" db="EMBL/GenBank/DDBJ databases">
        <title>Parallel Evolution in Life History Adaptation Evident in the Tissue-Specific Poeciliopsis prolifica transcriptome.</title>
        <authorList>
            <person name="Jue N.K."/>
            <person name="Foley R.J."/>
            <person name="Obergfell C."/>
            <person name="Reznick D.N."/>
            <person name="O'Neill R.J."/>
            <person name="O'Neill M.J."/>
        </authorList>
    </citation>
    <scope>NUCLEOTIDE SEQUENCE</scope>
</reference>
<feature type="region of interest" description="Disordered" evidence="1">
    <location>
        <begin position="32"/>
        <end position="61"/>
    </location>
</feature>
<accession>A0A0S7EPZ4</accession>
<sequence>KIKNLAPVPSIEKEKERKQLVTMMDVSPVASDKQSFEDSIQEPAVANPDVSSTTTSDMETVKEDKLQPYLQEQEKAVESGQIIASDSKELDDKMIEKITDISTQVSQPLLTARLASIETNMESEKERRDLPQTEQAAHTLSFGKE</sequence>
<feature type="non-terminal residue" evidence="2">
    <location>
        <position position="145"/>
    </location>
</feature>
<evidence type="ECO:0000256" key="1">
    <source>
        <dbReference type="SAM" id="MobiDB-lite"/>
    </source>
</evidence>
<feature type="compositionally biased region" description="Polar residues" evidence="1">
    <location>
        <begin position="49"/>
        <end position="58"/>
    </location>
</feature>
<protein>
    <submittedName>
        <fullName evidence="2">PPUP9740</fullName>
    </submittedName>
</protein>
<dbReference type="EMBL" id="GBYX01476767">
    <property type="protein sequence ID" value="JAO04910.1"/>
    <property type="molecule type" value="Transcribed_RNA"/>
</dbReference>
<organism evidence="2">
    <name type="scientific">Poeciliopsis prolifica</name>
    <name type="common">blackstripe livebearer</name>
    <dbReference type="NCBI Taxonomy" id="188132"/>
    <lineage>
        <taxon>Eukaryota</taxon>
        <taxon>Metazoa</taxon>
        <taxon>Chordata</taxon>
        <taxon>Craniata</taxon>
        <taxon>Vertebrata</taxon>
        <taxon>Euteleostomi</taxon>
        <taxon>Actinopterygii</taxon>
        <taxon>Neopterygii</taxon>
        <taxon>Teleostei</taxon>
        <taxon>Neoteleostei</taxon>
        <taxon>Acanthomorphata</taxon>
        <taxon>Ovalentaria</taxon>
        <taxon>Atherinomorphae</taxon>
        <taxon>Cyprinodontiformes</taxon>
        <taxon>Poeciliidae</taxon>
        <taxon>Poeciliinae</taxon>
        <taxon>Poeciliopsis</taxon>
    </lineage>
</organism>